<evidence type="ECO:0000313" key="2">
    <source>
        <dbReference type="EMBL" id="WAZ20102.1"/>
    </source>
</evidence>
<gene>
    <name evidence="2" type="ORF">STRCI_001199</name>
</gene>
<evidence type="ECO:0000313" key="3">
    <source>
        <dbReference type="Proteomes" id="UP001164439"/>
    </source>
</evidence>
<proteinExistence type="predicted"/>
<organism evidence="2 3">
    <name type="scientific">Streptomyces cinnabarinus</name>
    <dbReference type="NCBI Taxonomy" id="67287"/>
    <lineage>
        <taxon>Bacteria</taxon>
        <taxon>Bacillati</taxon>
        <taxon>Actinomycetota</taxon>
        <taxon>Actinomycetes</taxon>
        <taxon>Kitasatosporales</taxon>
        <taxon>Streptomycetaceae</taxon>
        <taxon>Streptomyces</taxon>
    </lineage>
</organism>
<name>A0ABY7K6I0_9ACTN</name>
<evidence type="ECO:0000259" key="1">
    <source>
        <dbReference type="Pfam" id="PF25148"/>
    </source>
</evidence>
<feature type="domain" description="DUF7824" evidence="1">
    <location>
        <begin position="428"/>
        <end position="596"/>
    </location>
</feature>
<sequence length="873" mass="94259">MSSLMDAVRAGRIAEVVNLLDGMTDSERRLCVPELKALRKELGADRWSERGRRVLPSLHLAGAACQTGAAAVATWVGATDFLWAPASPKRLIDILADRDLDWIADVTHRLARRPTSARVPFELMTGLVQLSACPVPTTDAYVQGWLMHVSGDWARVGSLADRLRQEPRLAELVAALFEIDDIGQTFGWVAGDGRNSWPASLTRLAEEGALDRKSLLDGCVARLLRGGRPADVRVFLRLLQALAPTTEEQRERVADWTALAADAASPVAAYAQTLLAGLAVTGELPPRRLAEMSEAVLFRPEKTLVRAQLVLLGKVLAQDASGADTLLPALSQALGHPDSEMQERAVKLVERHASKVSEQGVRDELSAAAEQLSPVLRSRVAEALGVVREAAQEYEEILPPVPMPVRLAPAPPSAAELAEEVGALLAAGDDVSAFERTLDGLVRHAHSDPDTLRRALEPVASRLPWSAADTVHPNDFYGHRHLELVLAAVLRKTPPESYHAPLQDPLSVGGCVHSPLGRAFNARIWEIARRVRADPPPFLLSTPTWHTGLIEPEVLVDRLDVYRAADVRVIAADFAQALLRVRRQDRAASVAAAERAAALDTPEGTRLAQWLTADGPALPTARRRVAGPRVLLEFGELDELQRDFPPDFHPLGRPVTVYGDRWHCYHWDGGLRPHWSALLPERPELIAVRLLRDLSDIAIDNDRGAAEILPRLAESGGEAGPALHLGVAYGLGARHEEDRLAAVDAVLVLAARGQLDAERLGTDLGELVGSGAVKPSRLVESVRTAAATGASATVWEILRHTLPALLADQSGERPATPPRGLPDLLAVAADCAERSGARGDVPHLSRTADRRGSSRLLAQARRLRSTLVAEVAA</sequence>
<protein>
    <submittedName>
        <fullName evidence="2">DUF6493 family protein</fullName>
    </submittedName>
</protein>
<dbReference type="RefSeq" id="WP_269657791.1">
    <property type="nucleotide sequence ID" value="NZ_CP114413.1"/>
</dbReference>
<reference evidence="2" key="1">
    <citation type="submission" date="2022-12" db="EMBL/GenBank/DDBJ databases">
        <authorList>
            <person name="Ruckert C."/>
            <person name="Busche T."/>
            <person name="Kalinowski J."/>
            <person name="Wittmann C."/>
        </authorList>
    </citation>
    <scope>NUCLEOTIDE SEQUENCE</scope>
    <source>
        <strain evidence="2">DSM 40467</strain>
    </source>
</reference>
<dbReference type="Proteomes" id="UP001164439">
    <property type="component" value="Chromosome"/>
</dbReference>
<dbReference type="InterPro" id="IPR056726">
    <property type="entry name" value="DUF7824"/>
</dbReference>
<dbReference type="EMBL" id="CP114413">
    <property type="protein sequence ID" value="WAZ20102.1"/>
    <property type="molecule type" value="Genomic_DNA"/>
</dbReference>
<dbReference type="Pfam" id="PF25148">
    <property type="entry name" value="DUF7824"/>
    <property type="match status" value="1"/>
</dbReference>
<accession>A0ABY7K6I0</accession>
<keyword evidence="3" id="KW-1185">Reference proteome</keyword>